<dbReference type="OrthoDB" id="165650at2"/>
<dbReference type="AlphaFoldDB" id="A0A5D4NQT2"/>
<keyword evidence="2" id="KW-0969">Cilium</keyword>
<protein>
    <submittedName>
        <fullName evidence="2">Flagellar protein</fullName>
    </submittedName>
</protein>
<keyword evidence="2" id="KW-0282">Flagellum</keyword>
<reference evidence="2 3" key="1">
    <citation type="submission" date="2019-08" db="EMBL/GenBank/DDBJ databases">
        <title>Bacillus genomes from the desert of Cuatro Cienegas, Coahuila.</title>
        <authorList>
            <person name="Olmedo-Alvarez G."/>
        </authorList>
    </citation>
    <scope>NUCLEOTIDE SEQUENCE [LARGE SCALE GENOMIC DNA]</scope>
    <source>
        <strain evidence="2 3">CH34_1T</strain>
    </source>
</reference>
<evidence type="ECO:0000313" key="2">
    <source>
        <dbReference type="EMBL" id="TYS16279.1"/>
    </source>
</evidence>
<evidence type="ECO:0000313" key="3">
    <source>
        <dbReference type="Proteomes" id="UP000322267"/>
    </source>
</evidence>
<dbReference type="RefSeq" id="WP_148940159.1">
    <property type="nucleotide sequence ID" value="NZ_VTEI01000006.1"/>
</dbReference>
<comment type="caution">
    <text evidence="2">The sequence shown here is derived from an EMBL/GenBank/DDBJ whole genome shotgun (WGS) entry which is preliminary data.</text>
</comment>
<proteinExistence type="predicted"/>
<dbReference type="Pfam" id="PF12611">
    <property type="entry name" value="Flagellar_put"/>
    <property type="match status" value="1"/>
</dbReference>
<feature type="region of interest" description="Disordered" evidence="1">
    <location>
        <begin position="1"/>
        <end position="31"/>
    </location>
</feature>
<evidence type="ECO:0000256" key="1">
    <source>
        <dbReference type="SAM" id="MobiDB-lite"/>
    </source>
</evidence>
<dbReference type="EMBL" id="VTEI01000006">
    <property type="protein sequence ID" value="TYS16279.1"/>
    <property type="molecule type" value="Genomic_DNA"/>
</dbReference>
<gene>
    <name evidence="2" type="ORF">FZC78_13165</name>
</gene>
<dbReference type="Proteomes" id="UP000322267">
    <property type="component" value="Unassembled WGS sequence"/>
</dbReference>
<organism evidence="2 3">
    <name type="scientific">Rossellomorea vietnamensis</name>
    <dbReference type="NCBI Taxonomy" id="218284"/>
    <lineage>
        <taxon>Bacteria</taxon>
        <taxon>Bacillati</taxon>
        <taxon>Bacillota</taxon>
        <taxon>Bacilli</taxon>
        <taxon>Bacillales</taxon>
        <taxon>Bacillaceae</taxon>
        <taxon>Rossellomorea</taxon>
    </lineage>
</organism>
<dbReference type="InterPro" id="IPR013367">
    <property type="entry name" value="Flagellar_put"/>
</dbReference>
<feature type="compositionally biased region" description="Polar residues" evidence="1">
    <location>
        <begin position="1"/>
        <end position="18"/>
    </location>
</feature>
<accession>A0A5D4NQT2</accession>
<dbReference type="NCBIfam" id="TIGR02530">
    <property type="entry name" value="flg_new"/>
    <property type="match status" value="1"/>
</dbReference>
<keyword evidence="2" id="KW-0966">Cell projection</keyword>
<sequence length="130" mass="14545">MQRSILNRLPTQPISSFPPTKDRINAPKSGRSFADTLKETVHEKREILSISKHAEFRLKQRNIQISPQIWTEVESKVALAKEKGVKEPLVLLQNAALIVSAKNGIVITAMDRQEASSQIFTNIDGTIIID</sequence>
<name>A0A5D4NQT2_9BACI</name>